<feature type="binding site" evidence="20">
    <location>
        <position position="457"/>
    </location>
    <ligand>
        <name>Mg(2+)</name>
        <dbReference type="ChEBI" id="CHEBI:18420"/>
    </ligand>
</feature>
<dbReference type="InterPro" id="IPR008731">
    <property type="entry name" value="PTS_EIN"/>
</dbReference>
<dbReference type="Proteomes" id="UP000183085">
    <property type="component" value="Unassembled WGS sequence"/>
</dbReference>
<evidence type="ECO:0000256" key="9">
    <source>
        <dbReference type="ARBA" id="ARBA00022490"/>
    </source>
</evidence>
<evidence type="ECO:0000259" key="21">
    <source>
        <dbReference type="Pfam" id="PF00391"/>
    </source>
</evidence>
<dbReference type="PRINTS" id="PR01736">
    <property type="entry name" value="PHPHTRNFRASE"/>
</dbReference>
<evidence type="ECO:0000256" key="8">
    <source>
        <dbReference type="ARBA" id="ARBA00022448"/>
    </source>
</evidence>
<dbReference type="SUPFAM" id="SSF47831">
    <property type="entry name" value="Enzyme I of the PEP:sugar phosphotransferase system HPr-binding (sub)domain"/>
    <property type="match status" value="1"/>
</dbReference>
<dbReference type="PANTHER" id="PTHR46244:SF3">
    <property type="entry name" value="PHOSPHOENOLPYRUVATE-PROTEIN PHOSPHOTRANSFERASE"/>
    <property type="match status" value="1"/>
</dbReference>
<dbReference type="InterPro" id="IPR023151">
    <property type="entry name" value="PEP_util_CS"/>
</dbReference>
<evidence type="ECO:0000256" key="4">
    <source>
        <dbReference type="ARBA" id="ARBA00004496"/>
    </source>
</evidence>
<reference evidence="24 25" key="1">
    <citation type="journal article" date="2016" name="Environ. Microbiol.">
        <title>Genomic resolution of a cold subsurface aquifer community provides metabolic insights for novel microbes adapted to high CO concentrations.</title>
        <authorList>
            <person name="Probst A.J."/>
            <person name="Castelle C.J."/>
            <person name="Singh A."/>
            <person name="Brown C.T."/>
            <person name="Anantharaman K."/>
            <person name="Sharon I."/>
            <person name="Hug L.A."/>
            <person name="Burstein D."/>
            <person name="Emerson J.B."/>
            <person name="Thomas B.C."/>
            <person name="Banfield J.F."/>
        </authorList>
    </citation>
    <scope>NUCLEOTIDE SEQUENCE [LARGE SCALE GENOMIC DNA]</scope>
    <source>
        <strain evidence="24">CG2_30_40_21</strain>
    </source>
</reference>
<dbReference type="GO" id="GO:0016301">
    <property type="term" value="F:kinase activity"/>
    <property type="evidence" value="ECO:0007669"/>
    <property type="project" value="UniProtKB-KW"/>
</dbReference>
<evidence type="ECO:0000256" key="11">
    <source>
        <dbReference type="ARBA" id="ARBA00022679"/>
    </source>
</evidence>
<comment type="similarity">
    <text evidence="5 17">Belongs to the PEP-utilizing enzyme family.</text>
</comment>
<dbReference type="InterPro" id="IPR036618">
    <property type="entry name" value="PtsI_HPr-bd_sf"/>
</dbReference>
<dbReference type="Pfam" id="PF02896">
    <property type="entry name" value="PEP-utilizers_C"/>
    <property type="match status" value="1"/>
</dbReference>
<dbReference type="Pfam" id="PF05524">
    <property type="entry name" value="PEP-utilisers_N"/>
    <property type="match status" value="1"/>
</dbReference>
<evidence type="ECO:0000256" key="2">
    <source>
        <dbReference type="ARBA" id="ARBA00001946"/>
    </source>
</evidence>
<keyword evidence="11 17" id="KW-0808">Transferase</keyword>
<evidence type="ECO:0000256" key="17">
    <source>
        <dbReference type="PIRNR" id="PIRNR000732"/>
    </source>
</evidence>
<comment type="catalytic activity">
    <reaction evidence="1 17">
        <text>L-histidyl-[protein] + phosphoenolpyruvate = N(pros)-phospho-L-histidyl-[protein] + pyruvate</text>
        <dbReference type="Rhea" id="RHEA:23880"/>
        <dbReference type="Rhea" id="RHEA-COMP:9745"/>
        <dbReference type="Rhea" id="RHEA-COMP:9746"/>
        <dbReference type="ChEBI" id="CHEBI:15361"/>
        <dbReference type="ChEBI" id="CHEBI:29979"/>
        <dbReference type="ChEBI" id="CHEBI:58702"/>
        <dbReference type="ChEBI" id="CHEBI:64837"/>
        <dbReference type="EC" id="2.7.3.9"/>
    </reaction>
</comment>
<evidence type="ECO:0000256" key="19">
    <source>
        <dbReference type="PIRSR" id="PIRSR000732-2"/>
    </source>
</evidence>
<dbReference type="Pfam" id="PF00391">
    <property type="entry name" value="PEP-utilizers"/>
    <property type="match status" value="1"/>
</dbReference>
<dbReference type="InterPro" id="IPR008279">
    <property type="entry name" value="PEP-util_enz_mobile_dom"/>
</dbReference>
<accession>A0A1J5EGY5</accession>
<evidence type="ECO:0000256" key="3">
    <source>
        <dbReference type="ARBA" id="ARBA00002728"/>
    </source>
</evidence>
<dbReference type="PROSITE" id="PS00742">
    <property type="entry name" value="PEP_ENZYMES_2"/>
    <property type="match status" value="1"/>
</dbReference>
<dbReference type="PIRSF" id="PIRSF000732">
    <property type="entry name" value="PTS_enzyme_I"/>
    <property type="match status" value="1"/>
</dbReference>
<dbReference type="InterPro" id="IPR024692">
    <property type="entry name" value="PTS_EI"/>
</dbReference>
<comment type="cofactor">
    <cofactor evidence="2 17 20">
        <name>Mg(2+)</name>
        <dbReference type="ChEBI" id="CHEBI:18420"/>
    </cofactor>
</comment>
<evidence type="ECO:0000256" key="6">
    <source>
        <dbReference type="ARBA" id="ARBA00012232"/>
    </source>
</evidence>
<name>A0A1J5EGY5_9BACT</name>
<dbReference type="GO" id="GO:0005737">
    <property type="term" value="C:cytoplasm"/>
    <property type="evidence" value="ECO:0007669"/>
    <property type="project" value="UniProtKB-SubCell"/>
</dbReference>
<evidence type="ECO:0000256" key="1">
    <source>
        <dbReference type="ARBA" id="ARBA00000683"/>
    </source>
</evidence>
<evidence type="ECO:0000256" key="16">
    <source>
        <dbReference type="ARBA" id="ARBA00033235"/>
    </source>
</evidence>
<sequence length="581" mass="65445">MITLNGIHASPGIVIGKAFLFDIGSYRVEKKEIASIQIEIEVYHFKEAVLKTKEEIKKIEEKVQKSMGVDIAKIFSAHLMVLEDPLLVLDVAQKIREEKVCAEYALECVLQNIANSFSAMDDEYLRERAVDVFDIGRRILHNIIGVVRMNVEDLTEEVILVAHELSPSDTAHMHDGKVIGFVTEIGGKTSHAAIMARALEIPAVVGLKDITFRLRNNDTIIIDGSHGVVIINPDKETLNEYSHRQDEYCAFKEGLTWLRDLPAQTEDGFRVLLSANIGKSEEIEVVKREGAEGIGLYRTEYLYLDREDLPSEEEQFNEYKAVLLNLYPCPVVIRTIDLGGDKFCTSIELPLEVNPFLGLRAIRLCLRHPDIFKVQLRAILRASIYGKAQMMFPLITEIAELQQAKSCLLAAKRELDEENIPFDRHIQIGVMIETPSAALIADRLASEVDFFSIGTNDLIQYTLAIDRINEEVAHLYKPFHPAVLRLIKMTIDAAHKEGKWIGMCGEMAGEPLYTVLLLGLGLDEFSMSGSSISKIKKIIRATRLDEAKAFANEIMQETSSNEIWDVLNKTMMERFGNILEI</sequence>
<dbReference type="InterPro" id="IPR036637">
    <property type="entry name" value="Phosphohistidine_dom_sf"/>
</dbReference>
<evidence type="ECO:0000313" key="24">
    <source>
        <dbReference type="EMBL" id="OIP42630.1"/>
    </source>
</evidence>
<keyword evidence="24" id="KW-0670">Pyruvate</keyword>
<feature type="binding site" evidence="19">
    <location>
        <position position="298"/>
    </location>
    <ligand>
        <name>phosphoenolpyruvate</name>
        <dbReference type="ChEBI" id="CHEBI:58702"/>
    </ligand>
</feature>
<dbReference type="InterPro" id="IPR015813">
    <property type="entry name" value="Pyrv/PenolPyrv_kinase-like_dom"/>
</dbReference>
<keyword evidence="13 17" id="KW-0479">Metal-binding</keyword>
<dbReference type="InterPro" id="IPR040442">
    <property type="entry name" value="Pyrv_kinase-like_dom_sf"/>
</dbReference>
<dbReference type="NCBIfam" id="TIGR01417">
    <property type="entry name" value="PTS_I_fam"/>
    <property type="match status" value="1"/>
</dbReference>
<evidence type="ECO:0000256" key="14">
    <source>
        <dbReference type="ARBA" id="ARBA00022777"/>
    </source>
</evidence>
<protein>
    <recommendedName>
        <fullName evidence="7 17">Phosphoenolpyruvate-protein phosphotransferase</fullName>
        <ecNumber evidence="6 17">2.7.3.9</ecNumber>
    </recommendedName>
    <alternativeName>
        <fullName evidence="16 17">Phosphotransferase system, enzyme I</fullName>
    </alternativeName>
</protein>
<dbReference type="InterPro" id="IPR000121">
    <property type="entry name" value="PEP_util_C"/>
</dbReference>
<evidence type="ECO:0000256" key="12">
    <source>
        <dbReference type="ARBA" id="ARBA00022683"/>
    </source>
</evidence>
<evidence type="ECO:0000256" key="20">
    <source>
        <dbReference type="PIRSR" id="PIRSR000732-3"/>
    </source>
</evidence>
<dbReference type="AlphaFoldDB" id="A0A1J5EGY5"/>
<dbReference type="EMBL" id="MNYI01000043">
    <property type="protein sequence ID" value="OIP42630.1"/>
    <property type="molecule type" value="Genomic_DNA"/>
</dbReference>
<dbReference type="SUPFAM" id="SSF52009">
    <property type="entry name" value="Phosphohistidine domain"/>
    <property type="match status" value="1"/>
</dbReference>
<dbReference type="GO" id="GO:0008965">
    <property type="term" value="F:phosphoenolpyruvate-protein phosphotransferase activity"/>
    <property type="evidence" value="ECO:0007669"/>
    <property type="project" value="UniProtKB-EC"/>
</dbReference>
<keyword evidence="8 17" id="KW-0813">Transport</keyword>
<comment type="subcellular location">
    <subcellularLocation>
        <location evidence="4 17">Cytoplasm</location>
    </subcellularLocation>
</comment>
<dbReference type="GO" id="GO:0046872">
    <property type="term" value="F:metal ion binding"/>
    <property type="evidence" value="ECO:0007669"/>
    <property type="project" value="UniProtKB-KW"/>
</dbReference>
<keyword evidence="14 17" id="KW-0418">Kinase</keyword>
<evidence type="ECO:0000256" key="7">
    <source>
        <dbReference type="ARBA" id="ARBA00016544"/>
    </source>
</evidence>
<feature type="active site" description="Proton donor" evidence="18">
    <location>
        <position position="504"/>
    </location>
</feature>
<feature type="domain" description="PEP-utilising enzyme mobile" evidence="21">
    <location>
        <begin position="155"/>
        <end position="227"/>
    </location>
</feature>
<evidence type="ECO:0000259" key="23">
    <source>
        <dbReference type="Pfam" id="PF05524"/>
    </source>
</evidence>
<dbReference type="STRING" id="1817895.AUJ95_01520"/>
<keyword evidence="12 17" id="KW-0598">Phosphotransferase system</keyword>
<feature type="binding site" evidence="20">
    <location>
        <position position="433"/>
    </location>
    <ligand>
        <name>Mg(2+)</name>
        <dbReference type="ChEBI" id="CHEBI:18420"/>
    </ligand>
</feature>
<evidence type="ECO:0000313" key="25">
    <source>
        <dbReference type="Proteomes" id="UP000183085"/>
    </source>
</evidence>
<evidence type="ECO:0000256" key="18">
    <source>
        <dbReference type="PIRSR" id="PIRSR000732-1"/>
    </source>
</evidence>
<keyword evidence="9 17" id="KW-0963">Cytoplasm</keyword>
<evidence type="ECO:0000256" key="15">
    <source>
        <dbReference type="ARBA" id="ARBA00022842"/>
    </source>
</evidence>
<feature type="binding site" evidence="19">
    <location>
        <begin position="456"/>
        <end position="457"/>
    </location>
    <ligand>
        <name>phosphoenolpyruvate</name>
        <dbReference type="ChEBI" id="CHEBI:58702"/>
    </ligand>
</feature>
<feature type="binding site" evidence="19">
    <location>
        <position position="334"/>
    </location>
    <ligand>
        <name>phosphoenolpyruvate</name>
        <dbReference type="ChEBI" id="CHEBI:58702"/>
    </ligand>
</feature>
<dbReference type="Gene3D" id="1.10.274.10">
    <property type="entry name" value="PtsI, HPr-binding domain"/>
    <property type="match status" value="1"/>
</dbReference>
<dbReference type="SUPFAM" id="SSF51621">
    <property type="entry name" value="Phosphoenolpyruvate/pyruvate domain"/>
    <property type="match status" value="1"/>
</dbReference>
<evidence type="ECO:0000256" key="5">
    <source>
        <dbReference type="ARBA" id="ARBA00007837"/>
    </source>
</evidence>
<proteinExistence type="inferred from homology"/>
<dbReference type="Gene3D" id="3.50.30.10">
    <property type="entry name" value="Phosphohistidine domain"/>
    <property type="match status" value="1"/>
</dbReference>
<feature type="domain" description="PEP-utilising enzyme C-terminal" evidence="22">
    <location>
        <begin position="255"/>
        <end position="542"/>
    </location>
</feature>
<keyword evidence="10 17" id="KW-0762">Sugar transport</keyword>
<dbReference type="PROSITE" id="PS00370">
    <property type="entry name" value="PEP_ENZYMES_PHOS_SITE"/>
    <property type="match status" value="1"/>
</dbReference>
<dbReference type="InterPro" id="IPR018274">
    <property type="entry name" value="PEP_util_AS"/>
</dbReference>
<gene>
    <name evidence="24" type="ORF">AUJ95_01520</name>
</gene>
<dbReference type="PANTHER" id="PTHR46244">
    <property type="entry name" value="PHOSPHOENOLPYRUVATE-PROTEIN PHOSPHOTRANSFERASE"/>
    <property type="match status" value="1"/>
</dbReference>
<comment type="function">
    <text evidence="3 17">General (non sugar-specific) component of the phosphoenolpyruvate-dependent sugar phosphotransferase system (sugar PTS). This major carbohydrate active-transport system catalyzes the phosphorylation of incoming sugar substrates concomitantly with their translocation across the cell membrane. Enzyme I transfers the phosphoryl group from phosphoenolpyruvate (PEP) to the phosphoryl carrier protein (HPr).</text>
</comment>
<dbReference type="InterPro" id="IPR050499">
    <property type="entry name" value="PEP-utilizing_PTS_enzyme"/>
</dbReference>
<evidence type="ECO:0000256" key="10">
    <source>
        <dbReference type="ARBA" id="ARBA00022597"/>
    </source>
</evidence>
<keyword evidence="15 17" id="KW-0460">Magnesium</keyword>
<evidence type="ECO:0000259" key="22">
    <source>
        <dbReference type="Pfam" id="PF02896"/>
    </source>
</evidence>
<feature type="active site" description="Tele-phosphohistidine intermediate" evidence="18">
    <location>
        <position position="191"/>
    </location>
</feature>
<dbReference type="GO" id="GO:0009401">
    <property type="term" value="P:phosphoenolpyruvate-dependent sugar phosphotransferase system"/>
    <property type="evidence" value="ECO:0007669"/>
    <property type="project" value="UniProtKB-KW"/>
</dbReference>
<organism evidence="24 25">
    <name type="scientific">Candidatus Desantisbacteria bacterium CG2_30_40_21</name>
    <dbReference type="NCBI Taxonomy" id="1817895"/>
    <lineage>
        <taxon>Bacteria</taxon>
        <taxon>Candidatus Desantisiibacteriota</taxon>
    </lineage>
</organism>
<comment type="caution">
    <text evidence="24">The sequence shown here is derived from an EMBL/GenBank/DDBJ whole genome shotgun (WGS) entry which is preliminary data.</text>
</comment>
<dbReference type="EC" id="2.7.3.9" evidence="6 17"/>
<dbReference type="Gene3D" id="3.20.20.60">
    <property type="entry name" value="Phosphoenolpyruvate-binding domains"/>
    <property type="match status" value="1"/>
</dbReference>
<dbReference type="InterPro" id="IPR006318">
    <property type="entry name" value="PTS_EI-like"/>
</dbReference>
<feature type="binding site" evidence="19">
    <location>
        <position position="467"/>
    </location>
    <ligand>
        <name>phosphoenolpyruvate</name>
        <dbReference type="ChEBI" id="CHEBI:58702"/>
    </ligand>
</feature>
<evidence type="ECO:0000256" key="13">
    <source>
        <dbReference type="ARBA" id="ARBA00022723"/>
    </source>
</evidence>
<feature type="domain" description="Phosphotransferase system enzyme I N-terminal" evidence="23">
    <location>
        <begin position="5"/>
        <end position="128"/>
    </location>
</feature>